<proteinExistence type="predicted"/>
<evidence type="ECO:0000313" key="1">
    <source>
        <dbReference type="EMBL" id="UZX19849.1"/>
    </source>
</evidence>
<dbReference type="Proteomes" id="UP001164506">
    <property type="component" value="Chromosome"/>
</dbReference>
<gene>
    <name evidence="1" type="ORF">LDH80_03535</name>
</gene>
<accession>A0ABY6QRH8</accession>
<dbReference type="EMBL" id="CP084204">
    <property type="protein sequence ID" value="UZX19849.1"/>
    <property type="molecule type" value="Genomic_DNA"/>
</dbReference>
<reference evidence="1" key="1">
    <citation type="submission" date="2021-09" db="EMBL/GenBank/DDBJ databases">
        <title>Complete genome sequence and metabolic characterization of Streptomyces tanashiensis DSM 731 the producer of antibacterial Kalafungin and diverse secondary metabolites.</title>
        <authorList>
            <person name="Abbasi M.N."/>
            <person name="Anwar M.N."/>
            <person name="Alam K."/>
            <person name="Shoaib M."/>
            <person name="Lin Z."/>
            <person name="Hayat M."/>
            <person name="Ali M.I."/>
            <person name="Malik H.M.T."/>
            <person name="Ahmed I."/>
            <person name="Li A."/>
            <person name="Hailong Wang H."/>
            <person name="Zhang Y."/>
        </authorList>
    </citation>
    <scope>NUCLEOTIDE SEQUENCE</scope>
    <source>
        <strain evidence="1">Kala</strain>
    </source>
</reference>
<keyword evidence="2" id="KW-1185">Reference proteome</keyword>
<dbReference type="RefSeq" id="WP_267258078.1">
    <property type="nucleotide sequence ID" value="NZ_CP084204.1"/>
</dbReference>
<organism evidence="1 2">
    <name type="scientific">Streptomyces tanashiensis</name>
    <dbReference type="NCBI Taxonomy" id="67367"/>
    <lineage>
        <taxon>Bacteria</taxon>
        <taxon>Bacillati</taxon>
        <taxon>Actinomycetota</taxon>
        <taxon>Actinomycetes</taxon>
        <taxon>Kitasatosporales</taxon>
        <taxon>Streptomycetaceae</taxon>
        <taxon>Streptomyces</taxon>
    </lineage>
</organism>
<protein>
    <submittedName>
        <fullName evidence="1">Uncharacterized protein</fullName>
    </submittedName>
</protein>
<evidence type="ECO:0000313" key="2">
    <source>
        <dbReference type="Proteomes" id="UP001164506"/>
    </source>
</evidence>
<dbReference type="GeneID" id="95598484"/>
<sequence length="114" mass="12662">MGVGYLSVEQLTHVELRRPLGSGLPRQRSVRVDPDLAGCGDVFAVSVDDEENRGRGDLDVMREDSIEVDPTGRPLTAGTEISQDQRPTISLMRRSRKGCDERVIGELIWWMPGV</sequence>
<name>A0ABY6QRH8_9ACTN</name>